<dbReference type="AlphaFoldDB" id="A0A212IV26"/>
<sequence length="74" mass="8154">MKNTEPDYLMEAIYSRFIRSQALFAECAENSPHGPPTRHSPETALAASGLCLQQYDASSCARDYNSFTISFSSA</sequence>
<protein>
    <submittedName>
        <fullName evidence="1">Uncharacterized protein</fullName>
    </submittedName>
</protein>
<organism evidence="1">
    <name type="scientific">uncultured delta proteobacterium</name>
    <dbReference type="NCBI Taxonomy" id="34034"/>
    <lineage>
        <taxon>Bacteria</taxon>
        <taxon>Deltaproteobacteria</taxon>
        <taxon>environmental samples</taxon>
    </lineage>
</organism>
<reference evidence="1" key="1">
    <citation type="submission" date="2016-04" db="EMBL/GenBank/DDBJ databases">
        <authorList>
            <person name="Evans L.H."/>
            <person name="Alamgir A."/>
            <person name="Owens N."/>
            <person name="Weber N.D."/>
            <person name="Virtaneva K."/>
            <person name="Barbian K."/>
            <person name="Babar A."/>
            <person name="Rosenke K."/>
        </authorList>
    </citation>
    <scope>NUCLEOTIDE SEQUENCE</scope>
    <source>
        <strain evidence="1">86</strain>
    </source>
</reference>
<evidence type="ECO:0000313" key="1">
    <source>
        <dbReference type="EMBL" id="SBV91009.1"/>
    </source>
</evidence>
<name>A0A212IV26_9DELT</name>
<gene>
    <name evidence="1" type="ORF">KL86DPRO_10123</name>
</gene>
<dbReference type="EMBL" id="FLUQ01000001">
    <property type="protein sequence ID" value="SBV91009.1"/>
    <property type="molecule type" value="Genomic_DNA"/>
</dbReference>
<accession>A0A212IV26</accession>
<proteinExistence type="predicted"/>